<dbReference type="FunFam" id="3.40.50.1000:FF:000015">
    <property type="entry name" value="CTD small phosphatase-like protein 2"/>
    <property type="match status" value="1"/>
</dbReference>
<dbReference type="GeneTree" id="ENSGT01040000240503"/>
<dbReference type="Pfam" id="PF03031">
    <property type="entry name" value="NIF"/>
    <property type="match status" value="1"/>
</dbReference>
<feature type="compositionally biased region" description="Pro residues" evidence="5">
    <location>
        <begin position="16"/>
        <end position="33"/>
    </location>
</feature>
<dbReference type="InterPro" id="IPR011948">
    <property type="entry name" value="Dullard_phosphatase"/>
</dbReference>
<dbReference type="SUPFAM" id="SSF56784">
    <property type="entry name" value="HAD-like"/>
    <property type="match status" value="1"/>
</dbReference>
<dbReference type="PANTHER" id="PTHR12210">
    <property type="entry name" value="DULLARD PROTEIN PHOSPHATASE"/>
    <property type="match status" value="1"/>
</dbReference>
<reference evidence="7" key="3">
    <citation type="submission" date="2025-09" db="UniProtKB">
        <authorList>
            <consortium name="Ensembl"/>
        </authorList>
    </citation>
    <scope>IDENTIFICATION</scope>
</reference>
<dbReference type="Ensembl" id="ENSOTST00005176897.1">
    <property type="protein sequence ID" value="ENSOTSP00005126260.1"/>
    <property type="gene ID" value="ENSOTSG00005053552.1"/>
</dbReference>
<reference evidence="7" key="2">
    <citation type="submission" date="2025-08" db="UniProtKB">
        <authorList>
            <consortium name="Ensembl"/>
        </authorList>
    </citation>
    <scope>IDENTIFICATION</scope>
</reference>
<evidence type="ECO:0000313" key="8">
    <source>
        <dbReference type="Proteomes" id="UP000694402"/>
    </source>
</evidence>
<dbReference type="SMART" id="SM00577">
    <property type="entry name" value="CPDc"/>
    <property type="match status" value="1"/>
</dbReference>
<evidence type="ECO:0000259" key="6">
    <source>
        <dbReference type="PROSITE" id="PS50969"/>
    </source>
</evidence>
<evidence type="ECO:0000256" key="4">
    <source>
        <dbReference type="ARBA" id="ARBA00038355"/>
    </source>
</evidence>
<dbReference type="GO" id="GO:0004721">
    <property type="term" value="F:phosphoprotein phosphatase activity"/>
    <property type="evidence" value="ECO:0007669"/>
    <property type="project" value="UniProtKB-KW"/>
</dbReference>
<proteinExistence type="inferred from homology"/>
<dbReference type="InterPro" id="IPR036412">
    <property type="entry name" value="HAD-like_sf"/>
</dbReference>
<feature type="region of interest" description="Disordered" evidence="5">
    <location>
        <begin position="97"/>
        <end position="135"/>
    </location>
</feature>
<evidence type="ECO:0000256" key="1">
    <source>
        <dbReference type="ARBA" id="ARBA00022801"/>
    </source>
</evidence>
<comment type="similarity">
    <text evidence="4">Belongs to the CTDSPL2 family.</text>
</comment>
<evidence type="ECO:0000256" key="2">
    <source>
        <dbReference type="ARBA" id="ARBA00022912"/>
    </source>
</evidence>
<dbReference type="Gene3D" id="3.40.50.1000">
    <property type="entry name" value="HAD superfamily/HAD-like"/>
    <property type="match status" value="1"/>
</dbReference>
<dbReference type="PROSITE" id="PS50969">
    <property type="entry name" value="FCP1"/>
    <property type="match status" value="1"/>
</dbReference>
<dbReference type="NCBIfam" id="TIGR02251">
    <property type="entry name" value="HIF-SF_euk"/>
    <property type="match status" value="1"/>
</dbReference>
<dbReference type="InterPro" id="IPR023214">
    <property type="entry name" value="HAD_sf"/>
</dbReference>
<reference evidence="8" key="1">
    <citation type="journal article" date="2018" name="PLoS ONE">
        <title>Chinook salmon (Oncorhynchus tshawytscha) genome and transcriptome.</title>
        <authorList>
            <person name="Christensen K.A."/>
            <person name="Leong J.S."/>
            <person name="Sakhrani D."/>
            <person name="Biagi C.A."/>
            <person name="Minkley D.R."/>
            <person name="Withler R.E."/>
            <person name="Rondeau E.B."/>
            <person name="Koop B.F."/>
            <person name="Devlin R.H."/>
        </authorList>
    </citation>
    <scope>NUCLEOTIDE SEQUENCE [LARGE SCALE GENOMIC DNA]</scope>
</reference>
<evidence type="ECO:0000313" key="7">
    <source>
        <dbReference type="Ensembl" id="ENSOTSP00005126260.1"/>
    </source>
</evidence>
<keyword evidence="2" id="KW-0904">Protein phosphatase</keyword>
<name>A0AAZ3QD28_ONCTS</name>
<feature type="domain" description="FCP1 homology" evidence="6">
    <location>
        <begin position="304"/>
        <end position="455"/>
    </location>
</feature>
<evidence type="ECO:0000256" key="3">
    <source>
        <dbReference type="ARBA" id="ARBA00037324"/>
    </source>
</evidence>
<dbReference type="GO" id="GO:0005634">
    <property type="term" value="C:nucleus"/>
    <property type="evidence" value="ECO:0007669"/>
    <property type="project" value="UniProtKB-ARBA"/>
</dbReference>
<sequence>MMRLRVRKASQQTSPKPKPGPKSSPGRPAPASAPRPAQAKRKHCEVEPTAATRRGLRMQKNETGLFSTIKKFIRGNAVKMEHDLPAKRSRVDCKVDSSNLITSSPHPPNKAIPRGCRRSANKPDPMTLNSKPLKPNGKLEVPVEVAISPPRTTLLGTIFSPVFNFFSPATKTATLGSDSPGQVLEAEEIVKEVEEMSTSTPTSTEGVVLSPVAPVPPPPPLAPLATPEPPVEEGEMVTETDTPLLTAPVCTPVSCYPHAPPTAPADGTYEEDWEVFDPYFFIKHVPPLTEEQIARKPALPLKTRSTPEFSLVLDLDETLVHCSLNELDDAALTFPVLFQDVIYQVYVRLRPFFREFLERMSQIYEIILFTASKKVYADKLLNILDPKKQLVRHRLFREHCVCVQGNYIKDLNILGRDLSKTIIIDNSPQAFAYQNEDVRPYVRERFRLHDLLPPD</sequence>
<dbReference type="CDD" id="cd07521">
    <property type="entry name" value="HAD_FCP1-like"/>
    <property type="match status" value="1"/>
</dbReference>
<protein>
    <recommendedName>
        <fullName evidence="6">FCP1 homology domain-containing protein</fullName>
    </recommendedName>
</protein>
<keyword evidence="1" id="KW-0378">Hydrolase</keyword>
<keyword evidence="8" id="KW-1185">Reference proteome</keyword>
<dbReference type="InterPro" id="IPR004274">
    <property type="entry name" value="FCP1_dom"/>
</dbReference>
<dbReference type="InterPro" id="IPR050365">
    <property type="entry name" value="TIM50"/>
</dbReference>
<organism evidence="7 8">
    <name type="scientific">Oncorhynchus tshawytscha</name>
    <name type="common">Chinook salmon</name>
    <name type="synonym">Salmo tshawytscha</name>
    <dbReference type="NCBI Taxonomy" id="74940"/>
    <lineage>
        <taxon>Eukaryota</taxon>
        <taxon>Metazoa</taxon>
        <taxon>Chordata</taxon>
        <taxon>Craniata</taxon>
        <taxon>Vertebrata</taxon>
        <taxon>Euteleostomi</taxon>
        <taxon>Actinopterygii</taxon>
        <taxon>Neopterygii</taxon>
        <taxon>Teleostei</taxon>
        <taxon>Protacanthopterygii</taxon>
        <taxon>Salmoniformes</taxon>
        <taxon>Salmonidae</taxon>
        <taxon>Salmoninae</taxon>
        <taxon>Oncorhynchus</taxon>
    </lineage>
</organism>
<evidence type="ECO:0000256" key="5">
    <source>
        <dbReference type="SAM" id="MobiDB-lite"/>
    </source>
</evidence>
<comment type="function">
    <text evidence="3">Probable phosphatase.</text>
</comment>
<dbReference type="Proteomes" id="UP000694402">
    <property type="component" value="Unassembled WGS sequence"/>
</dbReference>
<dbReference type="AlphaFoldDB" id="A0AAZ3QD28"/>
<feature type="region of interest" description="Disordered" evidence="5">
    <location>
        <begin position="1"/>
        <end position="58"/>
    </location>
</feature>
<gene>
    <name evidence="7" type="primary">LOC112266059</name>
</gene>
<accession>A0AAZ3QD28</accession>